<evidence type="ECO:0000256" key="6">
    <source>
        <dbReference type="RuleBase" id="RU003915"/>
    </source>
</evidence>
<dbReference type="EMBL" id="FMUX01000006">
    <property type="protein sequence ID" value="SCY26406.1"/>
    <property type="molecule type" value="Genomic_DNA"/>
</dbReference>
<evidence type="ECO:0000313" key="8">
    <source>
        <dbReference type="EMBL" id="SCY26406.1"/>
    </source>
</evidence>
<dbReference type="SUPFAM" id="SSF54534">
    <property type="entry name" value="FKBP-like"/>
    <property type="match status" value="1"/>
</dbReference>
<gene>
    <name evidence="8" type="ORF">SAMN05216233_10621</name>
</gene>
<reference evidence="8 9" key="1">
    <citation type="submission" date="2016-10" db="EMBL/GenBank/DDBJ databases">
        <authorList>
            <person name="de Groot N.N."/>
        </authorList>
    </citation>
    <scope>NUCLEOTIDE SEQUENCE [LARGE SCALE GENOMIC DNA]</scope>
    <source>
        <strain evidence="8 9">AA1</strain>
    </source>
</reference>
<evidence type="ECO:0000256" key="2">
    <source>
        <dbReference type="ARBA" id="ARBA00006577"/>
    </source>
</evidence>
<dbReference type="AlphaFoldDB" id="A0A1G5EHH2"/>
<name>A0A1G5EHH2_9BACT</name>
<dbReference type="EC" id="5.2.1.8" evidence="6"/>
<dbReference type="OrthoDB" id="9812109at2"/>
<dbReference type="InterPro" id="IPR036944">
    <property type="entry name" value="PPIase_FKBP_N_sf"/>
</dbReference>
<accession>A0A1G5EHH2</accession>
<dbReference type="STRING" id="419481.SAMN05216233_10621"/>
<keyword evidence="9" id="KW-1185">Reference proteome</keyword>
<dbReference type="FunFam" id="3.10.50.40:FF:000006">
    <property type="entry name" value="Peptidyl-prolyl cis-trans isomerase"/>
    <property type="match status" value="1"/>
</dbReference>
<dbReference type="Gene3D" id="3.10.50.40">
    <property type="match status" value="1"/>
</dbReference>
<protein>
    <recommendedName>
        <fullName evidence="6">Peptidyl-prolyl cis-trans isomerase</fullName>
        <ecNumber evidence="6">5.2.1.8</ecNumber>
    </recommendedName>
</protein>
<proteinExistence type="inferred from homology"/>
<dbReference type="InterPro" id="IPR046357">
    <property type="entry name" value="PPIase_dom_sf"/>
</dbReference>
<dbReference type="Gene3D" id="1.10.287.460">
    <property type="entry name" value="Peptidyl-prolyl cis-trans isomerase, FKBP-type, N-terminal domain"/>
    <property type="match status" value="1"/>
</dbReference>
<dbReference type="Pfam" id="PF00254">
    <property type="entry name" value="FKBP_C"/>
    <property type="match status" value="1"/>
</dbReference>
<comment type="similarity">
    <text evidence="2 6">Belongs to the FKBP-type PPIase family.</text>
</comment>
<feature type="domain" description="PPIase FKBP-type" evidence="7">
    <location>
        <begin position="118"/>
        <end position="204"/>
    </location>
</feature>
<dbReference type="InterPro" id="IPR000774">
    <property type="entry name" value="PPIase_FKBP_N"/>
</dbReference>
<sequence>MVVDFKKVSYILAQSIGGDFKRKGFDIDPEIFCDSFKAAMRGEQPTMPAGEMQQVMMAFQQMLQEEAQKAQGEIGEKNRAEGRTFLGENAKKEGVVVTESGLQYTVVEEGTGKSPSAKDQVTVHYEGRLLDGSIFDSSYKREQPATFPVNGVIEGWQEALQLMKEGAKYELVIPASIGYGAQGAGDAIGPHATLCFTVELIKVLG</sequence>
<dbReference type="Proteomes" id="UP000198870">
    <property type="component" value="Unassembled WGS sequence"/>
</dbReference>
<keyword evidence="3 5" id="KW-0697">Rotamase</keyword>
<dbReference type="GO" id="GO:0006457">
    <property type="term" value="P:protein folding"/>
    <property type="evidence" value="ECO:0007669"/>
    <property type="project" value="InterPro"/>
</dbReference>
<dbReference type="PROSITE" id="PS50059">
    <property type="entry name" value="FKBP_PPIASE"/>
    <property type="match status" value="1"/>
</dbReference>
<dbReference type="Pfam" id="PF01346">
    <property type="entry name" value="FKBP_N"/>
    <property type="match status" value="1"/>
</dbReference>
<evidence type="ECO:0000256" key="1">
    <source>
        <dbReference type="ARBA" id="ARBA00000971"/>
    </source>
</evidence>
<dbReference type="InterPro" id="IPR001179">
    <property type="entry name" value="PPIase_FKBP_dom"/>
</dbReference>
<evidence type="ECO:0000256" key="3">
    <source>
        <dbReference type="ARBA" id="ARBA00023110"/>
    </source>
</evidence>
<keyword evidence="4 5" id="KW-0413">Isomerase</keyword>
<dbReference type="PANTHER" id="PTHR43811:SF57">
    <property type="entry name" value="FKBP-TYPE PEPTIDYL-PROLYL CIS-TRANS ISOMERASE FKPA-RELATED"/>
    <property type="match status" value="1"/>
</dbReference>
<evidence type="ECO:0000313" key="9">
    <source>
        <dbReference type="Proteomes" id="UP000198870"/>
    </source>
</evidence>
<comment type="catalytic activity">
    <reaction evidence="1 5 6">
        <text>[protein]-peptidylproline (omega=180) = [protein]-peptidylproline (omega=0)</text>
        <dbReference type="Rhea" id="RHEA:16237"/>
        <dbReference type="Rhea" id="RHEA-COMP:10747"/>
        <dbReference type="Rhea" id="RHEA-COMP:10748"/>
        <dbReference type="ChEBI" id="CHEBI:83833"/>
        <dbReference type="ChEBI" id="CHEBI:83834"/>
        <dbReference type="EC" id="5.2.1.8"/>
    </reaction>
</comment>
<evidence type="ECO:0000259" key="7">
    <source>
        <dbReference type="PROSITE" id="PS50059"/>
    </source>
</evidence>
<dbReference type="PANTHER" id="PTHR43811">
    <property type="entry name" value="FKBP-TYPE PEPTIDYL-PROLYL CIS-TRANS ISOMERASE FKPA"/>
    <property type="match status" value="1"/>
</dbReference>
<evidence type="ECO:0000256" key="4">
    <source>
        <dbReference type="ARBA" id="ARBA00023235"/>
    </source>
</evidence>
<dbReference type="RefSeq" id="WP_092210464.1">
    <property type="nucleotide sequence ID" value="NZ_FMUX01000006.1"/>
</dbReference>
<organism evidence="8 9">
    <name type="scientific">Desulfoluna spongiiphila</name>
    <dbReference type="NCBI Taxonomy" id="419481"/>
    <lineage>
        <taxon>Bacteria</taxon>
        <taxon>Pseudomonadati</taxon>
        <taxon>Thermodesulfobacteriota</taxon>
        <taxon>Desulfobacteria</taxon>
        <taxon>Desulfobacterales</taxon>
        <taxon>Desulfolunaceae</taxon>
        <taxon>Desulfoluna</taxon>
    </lineage>
</organism>
<evidence type="ECO:0000256" key="5">
    <source>
        <dbReference type="PROSITE-ProRule" id="PRU00277"/>
    </source>
</evidence>
<dbReference type="GO" id="GO:0003755">
    <property type="term" value="F:peptidyl-prolyl cis-trans isomerase activity"/>
    <property type="evidence" value="ECO:0007669"/>
    <property type="project" value="UniProtKB-UniRule"/>
</dbReference>